<dbReference type="AlphaFoldDB" id="A0AAW0P288"/>
<feature type="compositionally biased region" description="Basic and acidic residues" evidence="3">
    <location>
        <begin position="451"/>
        <end position="499"/>
    </location>
</feature>
<keyword evidence="2" id="KW-0067">ATP-binding</keyword>
<feature type="compositionally biased region" description="Acidic residues" evidence="3">
    <location>
        <begin position="142"/>
        <end position="157"/>
    </location>
</feature>
<feature type="compositionally biased region" description="Low complexity" evidence="3">
    <location>
        <begin position="289"/>
        <end position="299"/>
    </location>
</feature>
<dbReference type="Proteomes" id="UP001460270">
    <property type="component" value="Unassembled WGS sequence"/>
</dbReference>
<dbReference type="GO" id="GO:0030687">
    <property type="term" value="C:preribosome, large subunit precursor"/>
    <property type="evidence" value="ECO:0007669"/>
    <property type="project" value="TreeGrafter"/>
</dbReference>
<dbReference type="InterPro" id="IPR036465">
    <property type="entry name" value="vWFA_dom_sf"/>
</dbReference>
<feature type="compositionally biased region" description="Acidic residues" evidence="3">
    <location>
        <begin position="359"/>
        <end position="369"/>
    </location>
</feature>
<feature type="compositionally biased region" description="Acidic residues" evidence="3">
    <location>
        <begin position="85"/>
        <end position="94"/>
    </location>
</feature>
<evidence type="ECO:0000256" key="1">
    <source>
        <dbReference type="ARBA" id="ARBA00022741"/>
    </source>
</evidence>
<dbReference type="GO" id="GO:0005524">
    <property type="term" value="F:ATP binding"/>
    <property type="evidence" value="ECO:0007669"/>
    <property type="project" value="UniProtKB-KW"/>
</dbReference>
<proteinExistence type="predicted"/>
<feature type="compositionally biased region" description="Acidic residues" evidence="3">
    <location>
        <begin position="300"/>
        <end position="318"/>
    </location>
</feature>
<feature type="compositionally biased region" description="Polar residues" evidence="3">
    <location>
        <begin position="379"/>
        <end position="391"/>
    </location>
</feature>
<feature type="compositionally biased region" description="Acidic residues" evidence="3">
    <location>
        <begin position="528"/>
        <end position="542"/>
    </location>
</feature>
<dbReference type="GO" id="GO:0000027">
    <property type="term" value="P:ribosomal large subunit assembly"/>
    <property type="evidence" value="ECO:0007669"/>
    <property type="project" value="TreeGrafter"/>
</dbReference>
<feature type="compositionally biased region" description="Acidic residues" evidence="3">
    <location>
        <begin position="229"/>
        <end position="259"/>
    </location>
</feature>
<feature type="compositionally biased region" description="Basic and acidic residues" evidence="3">
    <location>
        <begin position="577"/>
        <end position="601"/>
    </location>
</feature>
<dbReference type="SUPFAM" id="SSF53300">
    <property type="entry name" value="vWA-like"/>
    <property type="match status" value="1"/>
</dbReference>
<keyword evidence="5" id="KW-1185">Reference proteome</keyword>
<dbReference type="GO" id="GO:0005634">
    <property type="term" value="C:nucleus"/>
    <property type="evidence" value="ECO:0007669"/>
    <property type="project" value="TreeGrafter"/>
</dbReference>
<feature type="region of interest" description="Disordered" evidence="3">
    <location>
        <begin position="25"/>
        <end position="604"/>
    </location>
</feature>
<reference evidence="5" key="1">
    <citation type="submission" date="2024-04" db="EMBL/GenBank/DDBJ databases">
        <title>Salinicola lusitanus LLJ914,a marine bacterium isolated from the Okinawa Trough.</title>
        <authorList>
            <person name="Li J."/>
        </authorList>
    </citation>
    <scope>NUCLEOTIDE SEQUENCE [LARGE SCALE GENOMIC DNA]</scope>
</reference>
<dbReference type="PANTHER" id="PTHR48103:SF2">
    <property type="entry name" value="MIDASIN"/>
    <property type="match status" value="1"/>
</dbReference>
<dbReference type="GO" id="GO:0000055">
    <property type="term" value="P:ribosomal large subunit export from nucleus"/>
    <property type="evidence" value="ECO:0007669"/>
    <property type="project" value="TreeGrafter"/>
</dbReference>
<comment type="caution">
    <text evidence="4">The sequence shown here is derived from an EMBL/GenBank/DDBJ whole genome shotgun (WGS) entry which is preliminary data.</text>
</comment>
<feature type="compositionally biased region" description="Basic and acidic residues" evidence="3">
    <location>
        <begin position="46"/>
        <end position="74"/>
    </location>
</feature>
<feature type="compositionally biased region" description="Basic and acidic residues" evidence="3">
    <location>
        <begin position="168"/>
        <end position="192"/>
    </location>
</feature>
<evidence type="ECO:0000256" key="3">
    <source>
        <dbReference type="SAM" id="MobiDB-lite"/>
    </source>
</evidence>
<dbReference type="PANTHER" id="PTHR48103">
    <property type="entry name" value="MIDASIN-RELATED"/>
    <property type="match status" value="1"/>
</dbReference>
<gene>
    <name evidence="4" type="ORF">WMY93_016128</name>
</gene>
<evidence type="ECO:0000256" key="2">
    <source>
        <dbReference type="ARBA" id="ARBA00022840"/>
    </source>
</evidence>
<feature type="compositionally biased region" description="Basic and acidic residues" evidence="3">
    <location>
        <begin position="399"/>
        <end position="410"/>
    </location>
</feature>
<feature type="compositionally biased region" description="Basic and acidic residues" evidence="3">
    <location>
        <begin position="95"/>
        <end position="105"/>
    </location>
</feature>
<feature type="compositionally biased region" description="Basic and acidic residues" evidence="3">
    <location>
        <begin position="199"/>
        <end position="210"/>
    </location>
</feature>
<dbReference type="EMBL" id="JBBPFD010000011">
    <property type="protein sequence ID" value="KAK7907516.1"/>
    <property type="molecule type" value="Genomic_DNA"/>
</dbReference>
<evidence type="ECO:0008006" key="6">
    <source>
        <dbReference type="Google" id="ProtNLM"/>
    </source>
</evidence>
<sequence length="913" mass="102986">MFAACARMNTSSAEGFCLPQELIAGGDGEGATEFHDYEGGGIGEGEGNKDVSDKIENEDQVEDTLKEGQEKEEQQDQGNIKAEDNAIEMSEDFDGQMHDGDPKETGEDEESNEDEEEEELDKKMGDLGEGQTDTLDERLWGDDDSDAEEASDKEEEYGQGMDQGESELVAKDDNLDAAEPNKDKQKQNKEEPREEEEKEQIHEQGDQREFDENEVDPYHGQQNKQPEPEAMDLPEDLNLDREDEGGDDNNEGDEENPFDIDDKNVDLDKEAEGQDEKDSGAENMEESAEQQAAEGQQDAQPEEQNDGPEEEEGKETEEGDNHESAEKQDEEDKDETSAAKDEDNTVPNNQGQELPKDQEEQEPNEEQLESAERKEHNADGQTGEQNVQSDTAVELGGEASERDQAKEEHGSGAADANQSEGHQSQLTAQMASQRQTEKQTQSYKRKPGQADNERTTGDYNERINKRLKTMDRTTEQKDAQAEGEKQTQQESDLYEHIKQGESTYDAQTYDVASAEQQKAAGPQKDQEQNDEVAMETEEEELQSTDIPALNPDKQDTTNNKQQKGGDSQDMDVQAQGDHQEDQDSGKDKQILNQSDLKERSTESTIHTVPEILLESAERVDQDPEEMRREMEQLLEVCHKLPPGSPEEVGAAACLWQQYQSVTSGLSQQLCEQLRLILEPTQAAKLRGDYRTGKRLNMRKVIPYIASQFRKDKIWLRRTKPSKREYQICLALDDSSSMVDNHSKQFWEEVRLLHPFQQQFNDESGARILRLCQFQQKKTRIAQFLDTSAKMFLASRPHSPVSTKSETAQLLLVVSDGRGLFLEGKEKVTAAVRAARSANIFIIFVVLDNPNSRDSILDIKVPIFGEAGEMPEIRSYMDEFPFPFYVVLRDVNVLPETLSDALRQWFELVTTAHQ</sequence>
<feature type="compositionally biased region" description="Acidic residues" evidence="3">
    <location>
        <begin position="106"/>
        <end position="119"/>
    </location>
</feature>
<evidence type="ECO:0000313" key="5">
    <source>
        <dbReference type="Proteomes" id="UP001460270"/>
    </source>
</evidence>
<name>A0AAW0P288_9GOBI</name>
<feature type="compositionally biased region" description="Polar residues" evidence="3">
    <location>
        <begin position="416"/>
        <end position="442"/>
    </location>
</feature>
<feature type="compositionally biased region" description="Basic and acidic residues" evidence="3">
    <location>
        <begin position="260"/>
        <end position="280"/>
    </location>
</feature>
<feature type="compositionally biased region" description="Polar residues" evidence="3">
    <location>
        <begin position="556"/>
        <end position="565"/>
    </location>
</feature>
<accession>A0AAW0P288</accession>
<organism evidence="4 5">
    <name type="scientific">Mugilogobius chulae</name>
    <name type="common">yellowstripe goby</name>
    <dbReference type="NCBI Taxonomy" id="88201"/>
    <lineage>
        <taxon>Eukaryota</taxon>
        <taxon>Metazoa</taxon>
        <taxon>Chordata</taxon>
        <taxon>Craniata</taxon>
        <taxon>Vertebrata</taxon>
        <taxon>Euteleostomi</taxon>
        <taxon>Actinopterygii</taxon>
        <taxon>Neopterygii</taxon>
        <taxon>Teleostei</taxon>
        <taxon>Neoteleostei</taxon>
        <taxon>Acanthomorphata</taxon>
        <taxon>Gobiaria</taxon>
        <taxon>Gobiiformes</taxon>
        <taxon>Gobioidei</taxon>
        <taxon>Gobiidae</taxon>
        <taxon>Gobionellinae</taxon>
        <taxon>Mugilogobius</taxon>
    </lineage>
</organism>
<keyword evidence="1" id="KW-0547">Nucleotide-binding</keyword>
<protein>
    <recommendedName>
        <fullName evidence="6">VWFA domain-containing protein</fullName>
    </recommendedName>
</protein>
<evidence type="ECO:0000313" key="4">
    <source>
        <dbReference type="EMBL" id="KAK7907516.1"/>
    </source>
</evidence>